<dbReference type="InterPro" id="IPR004045">
    <property type="entry name" value="Glutathione_S-Trfase_N"/>
</dbReference>
<keyword evidence="3" id="KW-1185">Reference proteome</keyword>
<accession>A0ABU2ZTB1</accession>
<dbReference type="PROSITE" id="PS50404">
    <property type="entry name" value="GST_NTER"/>
    <property type="match status" value="1"/>
</dbReference>
<dbReference type="SUPFAM" id="SSF52833">
    <property type="entry name" value="Thioredoxin-like"/>
    <property type="match status" value="1"/>
</dbReference>
<evidence type="ECO:0000313" key="3">
    <source>
        <dbReference type="Proteomes" id="UP001253545"/>
    </source>
</evidence>
<dbReference type="Gene3D" id="3.40.30.10">
    <property type="entry name" value="Glutaredoxin"/>
    <property type="match status" value="1"/>
</dbReference>
<dbReference type="RefSeq" id="WP_311369013.1">
    <property type="nucleotide sequence ID" value="NZ_JAVRHX010000003.1"/>
</dbReference>
<organism evidence="2 3">
    <name type="scientific">Glaciecola petra</name>
    <dbReference type="NCBI Taxonomy" id="3075602"/>
    <lineage>
        <taxon>Bacteria</taxon>
        <taxon>Pseudomonadati</taxon>
        <taxon>Pseudomonadota</taxon>
        <taxon>Gammaproteobacteria</taxon>
        <taxon>Alteromonadales</taxon>
        <taxon>Alteromonadaceae</taxon>
        <taxon>Glaciecola</taxon>
    </lineage>
</organism>
<dbReference type="EMBL" id="JAVRHX010000003">
    <property type="protein sequence ID" value="MDT0595496.1"/>
    <property type="molecule type" value="Genomic_DNA"/>
</dbReference>
<evidence type="ECO:0000313" key="2">
    <source>
        <dbReference type="EMBL" id="MDT0595496.1"/>
    </source>
</evidence>
<proteinExistence type="predicted"/>
<dbReference type="Proteomes" id="UP001253545">
    <property type="component" value="Unassembled WGS sequence"/>
</dbReference>
<evidence type="ECO:0000259" key="1">
    <source>
        <dbReference type="PROSITE" id="PS50404"/>
    </source>
</evidence>
<protein>
    <submittedName>
        <fullName evidence="2">Glutathione S-transferase family protein</fullName>
    </submittedName>
</protein>
<gene>
    <name evidence="2" type="ORF">RM552_11620</name>
</gene>
<dbReference type="Pfam" id="PF13417">
    <property type="entry name" value="GST_N_3"/>
    <property type="match status" value="1"/>
</dbReference>
<dbReference type="Gene3D" id="1.20.1050.10">
    <property type="match status" value="1"/>
</dbReference>
<feature type="domain" description="GST N-terminal" evidence="1">
    <location>
        <begin position="1"/>
        <end position="81"/>
    </location>
</feature>
<comment type="caution">
    <text evidence="2">The sequence shown here is derived from an EMBL/GenBank/DDBJ whole genome shotgun (WGS) entry which is preliminary data.</text>
</comment>
<reference evidence="2 3" key="1">
    <citation type="submission" date="2023-09" db="EMBL/GenBank/DDBJ databases">
        <authorList>
            <person name="Rey-Velasco X."/>
        </authorList>
    </citation>
    <scope>NUCLEOTIDE SEQUENCE [LARGE SCALE GENOMIC DNA]</scope>
    <source>
        <strain evidence="2 3">P117</strain>
    </source>
</reference>
<sequence>MQLYGSITSPYVRRLRIFMHEMPYDFVQLDIFKPEDRALIASVNPTLKIPMLKDVIKGKEQIILDSRLIYQYLQKKNQLAELSWDQENVMTSIDAANDSLVQMFILSRSQIDVSEDKLYFTVQRERIDVIFVELNKQAIAGEFEVWHYLSMCLFCLLDWVSFRNLYDFSEHTALVELYDSWQQLAICHQTDPRHAT</sequence>
<dbReference type="InterPro" id="IPR036249">
    <property type="entry name" value="Thioredoxin-like_sf"/>
</dbReference>
<name>A0ABU2ZTB1_9ALTE</name>